<feature type="transmembrane region" description="Helical" evidence="5">
    <location>
        <begin position="288"/>
        <end position="305"/>
    </location>
</feature>
<keyword evidence="4 5" id="KW-0472">Membrane</keyword>
<feature type="transmembrane region" description="Helical" evidence="5">
    <location>
        <begin position="164"/>
        <end position="184"/>
    </location>
</feature>
<dbReference type="PANTHER" id="PTHR11814">
    <property type="entry name" value="SULFATE TRANSPORTER"/>
    <property type="match status" value="1"/>
</dbReference>
<reference evidence="7" key="1">
    <citation type="submission" date="2025-08" db="UniProtKB">
        <authorList>
            <consortium name="Ensembl"/>
        </authorList>
    </citation>
    <scope>IDENTIFICATION</scope>
</reference>
<proteinExistence type="predicted"/>
<dbReference type="AlphaFoldDB" id="A0A8C6SAF0"/>
<dbReference type="PROSITE" id="PS01130">
    <property type="entry name" value="SLC26A"/>
    <property type="match status" value="1"/>
</dbReference>
<dbReference type="Ensembl" id="ENSNMLT00000004567.1">
    <property type="protein sequence ID" value="ENSNMLP00000003983.1"/>
    <property type="gene ID" value="ENSNMLG00000002354.1"/>
</dbReference>
<sequence>MAERRRVDYSVHRDVMHKETVDNVFNPIHNTTTVREKVQNCSGPRAKKCLVGSVPVVSWLPRYSFRENILGDIISGISVGIMHLPQGMAYAILASVPAVYGLYSSFYPVLVYFIFGTSKHISVVLEICSLLPKTNLGTLVVSAVSIVCLILAKELNAYLGKRLPVPIPVELLGIVVATVVSWQVDLNGRYGIDVVGGIPSGLQPPALPKVSLFSQVIGDAFAISVVGYGLAISLGRIFALKYGYKVDSNQELIAFGLSNTFGGIFQCFAISCSMSRSMVQVSTGGRSQVAGALSAVVILVITMWIGQLFEDLPKAMLAAIIYVNLQGIMKQFMDIPALWRSNRIDMVVWIVTFVLTVLLNPDIGLAASIAFSLLTVIFRTQLPTYSLLGQIPDTDIYRPLNSYEQVQSLEHLQSHLDFLESNCNTTGITNNFTIFELQ</sequence>
<keyword evidence="8" id="KW-1185">Reference proteome</keyword>
<protein>
    <submittedName>
        <fullName evidence="7">Solute carrier family 26 member 6</fullName>
    </submittedName>
</protein>
<evidence type="ECO:0000256" key="1">
    <source>
        <dbReference type="ARBA" id="ARBA00004141"/>
    </source>
</evidence>
<feature type="transmembrane region" description="Helical" evidence="5">
    <location>
        <begin position="349"/>
        <end position="378"/>
    </location>
</feature>
<dbReference type="Pfam" id="PF00916">
    <property type="entry name" value="Sulfate_transp"/>
    <property type="match status" value="1"/>
</dbReference>
<evidence type="ECO:0000256" key="5">
    <source>
        <dbReference type="SAM" id="Phobius"/>
    </source>
</evidence>
<dbReference type="InterPro" id="IPR011547">
    <property type="entry name" value="SLC26A/SulP_dom"/>
</dbReference>
<evidence type="ECO:0000256" key="3">
    <source>
        <dbReference type="ARBA" id="ARBA00022989"/>
    </source>
</evidence>
<dbReference type="InterPro" id="IPR001902">
    <property type="entry name" value="SLC26A/SulP_fam"/>
</dbReference>
<evidence type="ECO:0000259" key="6">
    <source>
        <dbReference type="Pfam" id="PF00916"/>
    </source>
</evidence>
<reference evidence="7" key="2">
    <citation type="submission" date="2025-09" db="UniProtKB">
        <authorList>
            <consortium name="Ensembl"/>
        </authorList>
    </citation>
    <scope>IDENTIFICATION</scope>
</reference>
<organism evidence="7 8">
    <name type="scientific">Neogobius melanostomus</name>
    <name type="common">round goby</name>
    <dbReference type="NCBI Taxonomy" id="47308"/>
    <lineage>
        <taxon>Eukaryota</taxon>
        <taxon>Metazoa</taxon>
        <taxon>Chordata</taxon>
        <taxon>Craniata</taxon>
        <taxon>Vertebrata</taxon>
        <taxon>Euteleostomi</taxon>
        <taxon>Actinopterygii</taxon>
        <taxon>Neopterygii</taxon>
        <taxon>Teleostei</taxon>
        <taxon>Neoteleostei</taxon>
        <taxon>Acanthomorphata</taxon>
        <taxon>Gobiaria</taxon>
        <taxon>Gobiiformes</taxon>
        <taxon>Gobioidei</taxon>
        <taxon>Gobiidae</taxon>
        <taxon>Benthophilinae</taxon>
        <taxon>Neogobiini</taxon>
        <taxon>Neogobius</taxon>
    </lineage>
</organism>
<keyword evidence="2 5" id="KW-0812">Transmembrane</keyword>
<dbReference type="InterPro" id="IPR018045">
    <property type="entry name" value="S04_transporter_CS"/>
</dbReference>
<accession>A0A8C6SAF0</accession>
<feature type="transmembrane region" description="Helical" evidence="5">
    <location>
        <begin position="252"/>
        <end position="276"/>
    </location>
</feature>
<name>A0A8C6SAF0_9GOBI</name>
<evidence type="ECO:0000313" key="8">
    <source>
        <dbReference type="Proteomes" id="UP000694523"/>
    </source>
</evidence>
<feature type="transmembrane region" description="Helical" evidence="5">
    <location>
        <begin position="135"/>
        <end position="152"/>
    </location>
</feature>
<evidence type="ECO:0000256" key="4">
    <source>
        <dbReference type="ARBA" id="ARBA00023136"/>
    </source>
</evidence>
<evidence type="ECO:0000313" key="7">
    <source>
        <dbReference type="Ensembl" id="ENSNMLP00000003983.1"/>
    </source>
</evidence>
<dbReference type="GO" id="GO:0008271">
    <property type="term" value="F:secondary active sulfate transmembrane transporter activity"/>
    <property type="evidence" value="ECO:0007669"/>
    <property type="project" value="InterPro"/>
</dbReference>
<comment type="subcellular location">
    <subcellularLocation>
        <location evidence="1">Membrane</location>
        <topology evidence="1">Multi-pass membrane protein</topology>
    </subcellularLocation>
</comment>
<evidence type="ECO:0000256" key="2">
    <source>
        <dbReference type="ARBA" id="ARBA00022692"/>
    </source>
</evidence>
<feature type="domain" description="SLC26A/SulP transporter" evidence="6">
    <location>
        <begin position="121"/>
        <end position="352"/>
    </location>
</feature>
<keyword evidence="3 5" id="KW-1133">Transmembrane helix</keyword>
<dbReference type="Proteomes" id="UP000694523">
    <property type="component" value="Unplaced"/>
</dbReference>
<dbReference type="GO" id="GO:0016020">
    <property type="term" value="C:membrane"/>
    <property type="evidence" value="ECO:0007669"/>
    <property type="project" value="UniProtKB-SubCell"/>
</dbReference>
<feature type="transmembrane region" description="Helical" evidence="5">
    <location>
        <begin position="220"/>
        <end position="240"/>
    </location>
</feature>
<feature type="transmembrane region" description="Helical" evidence="5">
    <location>
        <begin position="90"/>
        <end position="115"/>
    </location>
</feature>